<dbReference type="AlphaFoldDB" id="A0A0B7MEP2"/>
<feature type="domain" description="GmrSD restriction endonucleases N-terminal" evidence="1">
    <location>
        <begin position="12"/>
        <end position="256"/>
    </location>
</feature>
<evidence type="ECO:0000313" key="2">
    <source>
        <dbReference type="EMBL" id="CEO88540.1"/>
    </source>
</evidence>
<reference evidence="3" key="1">
    <citation type="submission" date="2015-01" db="EMBL/GenBank/DDBJ databases">
        <authorList>
            <person name="Manzoor Shahid"/>
            <person name="Zubair Saima"/>
        </authorList>
    </citation>
    <scope>NUCLEOTIDE SEQUENCE [LARGE SCALE GENOMIC DNA]</scope>
    <source>
        <strain evidence="3">Sp3</strain>
    </source>
</reference>
<sequence>MPTIFHSTSEMLKSLLDSVKDGRMQLPDFQRGWVWDDERIKKLLVSILKSYPIGSVMLLETGNINDKIKPRLVEGVNLNDPPEPQRLILDGQQRITSLYQALYLDEPVKTRNDRGKEIKRWYYLDMGIATDPDADKDDAIISVPENKIITGKGGVVIADYSTIEKECEAGVLPVHYLFSADKLLKWQNQYFSTDMQDRSLNWSRFMSDAYSAFNNYQLPVITLLNTTPKEAVCQVFENVNTGGMTLNVFELLTASFAADNYSLRDDWRLRYEGLSNEEEPQEEPQGFKNNPILSVLDNTDFLQTIALLVTYNRKKGRSGAAVSCKRRDILNLDVNEYREWNIKVTEGFYEAAKFLMEQKIFSKRDIPYPTQLIPLTAILVELGANAHNQSVREKISRWYWCGVFGELYGAAIETRFAKDLPQVISWLNGGDEPDTVSEAAFDPNRLLTLRTRNSAAYKGVHVLLMKEGCRDFMSGVSVDLQTYYNENIDIHHIFPQAYCRKNNIPRDLYNSIINKTPLSSKTNRSIGGNAPSVYLNYLKEEQNIHTETLDEILGTHLIDVDAMRNNNFDVFFEKRKEALYRKILKAMG</sequence>
<proteinExistence type="predicted"/>
<dbReference type="Proteomes" id="UP000046155">
    <property type="component" value="Unassembled WGS sequence"/>
</dbReference>
<dbReference type="OrthoDB" id="9798761at2"/>
<keyword evidence="3" id="KW-1185">Reference proteome</keyword>
<name>A0A0B7MEP2_9FIRM</name>
<gene>
    <name evidence="2" type="ORF">SSCH_2030001</name>
</gene>
<dbReference type="InterPro" id="IPR004919">
    <property type="entry name" value="GmrSD_N"/>
</dbReference>
<dbReference type="EMBL" id="CDRZ01000117">
    <property type="protein sequence ID" value="CEO88540.1"/>
    <property type="molecule type" value="Genomic_DNA"/>
</dbReference>
<dbReference type="PANTHER" id="PTHR37292:SF2">
    <property type="entry name" value="DUF262 DOMAIN-CONTAINING PROTEIN"/>
    <property type="match status" value="1"/>
</dbReference>
<evidence type="ECO:0000259" key="1">
    <source>
        <dbReference type="Pfam" id="PF03235"/>
    </source>
</evidence>
<dbReference type="Pfam" id="PF03235">
    <property type="entry name" value="GmrSD_N"/>
    <property type="match status" value="1"/>
</dbReference>
<dbReference type="PANTHER" id="PTHR37292">
    <property type="entry name" value="VNG6097C"/>
    <property type="match status" value="1"/>
</dbReference>
<organism evidence="2 3">
    <name type="scientific">Syntrophaceticus schinkii</name>
    <dbReference type="NCBI Taxonomy" id="499207"/>
    <lineage>
        <taxon>Bacteria</taxon>
        <taxon>Bacillati</taxon>
        <taxon>Bacillota</taxon>
        <taxon>Clostridia</taxon>
        <taxon>Thermoanaerobacterales</taxon>
        <taxon>Thermoanaerobacterales Family III. Incertae Sedis</taxon>
        <taxon>Syntrophaceticus</taxon>
    </lineage>
</organism>
<dbReference type="RefSeq" id="WP_044664674.1">
    <property type="nucleotide sequence ID" value="NZ_CDRZ01000117.1"/>
</dbReference>
<protein>
    <recommendedName>
        <fullName evidence="1">GmrSD restriction endonucleases N-terminal domain-containing protein</fullName>
    </recommendedName>
</protein>
<accession>A0A0B7MEP2</accession>
<evidence type="ECO:0000313" key="3">
    <source>
        <dbReference type="Proteomes" id="UP000046155"/>
    </source>
</evidence>